<accession>A0ABU8RE53</accession>
<keyword evidence="4" id="KW-1185">Reference proteome</keyword>
<reference evidence="3 4" key="1">
    <citation type="submission" date="2024-02" db="EMBL/GenBank/DDBJ databases">
        <title>Identification of pathogenicity and growth-promoting functions of Pseudomonas putida variants.</title>
        <authorList>
            <person name="Sun J."/>
        </authorList>
    </citation>
    <scope>NUCLEOTIDE SEQUENCE [LARGE SCALE GENOMIC DNA]</scope>
    <source>
        <strain evidence="3 4">A04</strain>
    </source>
</reference>
<dbReference type="PIRSF" id="PIRSF018266">
    <property type="entry name" value="FecR"/>
    <property type="match status" value="1"/>
</dbReference>
<gene>
    <name evidence="3" type="ORF">V7V80_26175</name>
</gene>
<evidence type="ECO:0000259" key="1">
    <source>
        <dbReference type="Pfam" id="PF04773"/>
    </source>
</evidence>
<feature type="domain" description="FecR N-terminal" evidence="2">
    <location>
        <begin position="12"/>
        <end position="54"/>
    </location>
</feature>
<dbReference type="InterPro" id="IPR012373">
    <property type="entry name" value="Ferrdict_sens_TM"/>
</dbReference>
<evidence type="ECO:0000259" key="2">
    <source>
        <dbReference type="Pfam" id="PF16220"/>
    </source>
</evidence>
<dbReference type="InterPro" id="IPR006860">
    <property type="entry name" value="FecR"/>
</dbReference>
<evidence type="ECO:0000313" key="3">
    <source>
        <dbReference type="EMBL" id="MEJ5908171.1"/>
    </source>
</evidence>
<dbReference type="PANTHER" id="PTHR30273">
    <property type="entry name" value="PERIPLASMIC SIGNAL SENSOR AND SIGMA FACTOR ACTIVATOR FECR-RELATED"/>
    <property type="match status" value="1"/>
</dbReference>
<dbReference type="InterPro" id="IPR032623">
    <property type="entry name" value="FecR_N"/>
</dbReference>
<dbReference type="EMBL" id="JBBHLD010000042">
    <property type="protein sequence ID" value="MEJ5908171.1"/>
    <property type="molecule type" value="Genomic_DNA"/>
</dbReference>
<feature type="domain" description="FecR protein" evidence="1">
    <location>
        <begin position="113"/>
        <end position="198"/>
    </location>
</feature>
<evidence type="ECO:0000313" key="4">
    <source>
        <dbReference type="Proteomes" id="UP001377692"/>
    </source>
</evidence>
<dbReference type="RefSeq" id="WP_339551337.1">
    <property type="nucleotide sequence ID" value="NZ_JBBHLD010000042.1"/>
</dbReference>
<sequence length="315" mass="34404">MALSTEQLAALRQAAHWYSQLNSGEAQPSEYSAWQAWLNAAPVNAWAWQQAERLQTRMSTPHAPATTRVLAVAAHGRHASRRRVVKAGLVLLGGSALGLGSYREMQHAPLLPDVRSGVGEQRWLTLKNGSRVLLNTASSVDIDETGEQPSVRLRQGEIMVEVPAQQRCSVMTRHGTVEAGHSRFSVRLLDDAGKLEVFGQQARVALASGQAMTVNNGQSCQFNGQGFSVVQALANAADAWSRGLLIVNDQRLDTFINDLARYRPGWLRCAPSVAGLRISGTYRLNDTDQILRALTTSLPVQVQARTRYWVTVTAA</sequence>
<dbReference type="Pfam" id="PF16220">
    <property type="entry name" value="DUF4880"/>
    <property type="match status" value="1"/>
</dbReference>
<dbReference type="Proteomes" id="UP001377692">
    <property type="component" value="Unassembled WGS sequence"/>
</dbReference>
<protein>
    <submittedName>
        <fullName evidence="3">FecR domain-containing protein</fullName>
    </submittedName>
</protein>
<proteinExistence type="predicted"/>
<dbReference type="Pfam" id="PF04773">
    <property type="entry name" value="FecR"/>
    <property type="match status" value="1"/>
</dbReference>
<name>A0ABU8RE53_9PSED</name>
<comment type="caution">
    <text evidence="3">The sequence shown here is derived from an EMBL/GenBank/DDBJ whole genome shotgun (WGS) entry which is preliminary data.</text>
</comment>
<dbReference type="PANTHER" id="PTHR30273:SF2">
    <property type="entry name" value="PROTEIN FECR"/>
    <property type="match status" value="1"/>
</dbReference>
<organism evidence="3 4">
    <name type="scientific">Pseudomonas kermanshahensis</name>
    <dbReference type="NCBI Taxonomy" id="2745482"/>
    <lineage>
        <taxon>Bacteria</taxon>
        <taxon>Pseudomonadati</taxon>
        <taxon>Pseudomonadota</taxon>
        <taxon>Gammaproteobacteria</taxon>
        <taxon>Pseudomonadales</taxon>
        <taxon>Pseudomonadaceae</taxon>
        <taxon>Pseudomonas</taxon>
    </lineage>
</organism>
<dbReference type="Gene3D" id="2.60.120.1440">
    <property type="match status" value="1"/>
</dbReference>